<evidence type="ECO:0000256" key="2">
    <source>
        <dbReference type="ARBA" id="ARBA00023125"/>
    </source>
</evidence>
<organism evidence="7 8">
    <name type="scientific">Nostocoides vanveenii</name>
    <dbReference type="NCBI Taxonomy" id="330835"/>
    <lineage>
        <taxon>Bacteria</taxon>
        <taxon>Bacillati</taxon>
        <taxon>Actinomycetota</taxon>
        <taxon>Actinomycetes</taxon>
        <taxon>Micrococcales</taxon>
        <taxon>Intrasporangiaceae</taxon>
        <taxon>Nostocoides</taxon>
    </lineage>
</organism>
<evidence type="ECO:0000259" key="6">
    <source>
        <dbReference type="PROSITE" id="PS51063"/>
    </source>
</evidence>
<proteinExistence type="predicted"/>
<dbReference type="InterPro" id="IPR014710">
    <property type="entry name" value="RmlC-like_jellyroll"/>
</dbReference>
<dbReference type="Pfam" id="PF13545">
    <property type="entry name" value="HTH_Crp_2"/>
    <property type="match status" value="1"/>
</dbReference>
<keyword evidence="8" id="KW-1185">Reference proteome</keyword>
<feature type="region of interest" description="Disordered" evidence="4">
    <location>
        <begin position="1"/>
        <end position="34"/>
    </location>
</feature>
<dbReference type="PROSITE" id="PS50042">
    <property type="entry name" value="CNMP_BINDING_3"/>
    <property type="match status" value="1"/>
</dbReference>
<evidence type="ECO:0000256" key="3">
    <source>
        <dbReference type="ARBA" id="ARBA00023163"/>
    </source>
</evidence>
<dbReference type="SMART" id="SM00100">
    <property type="entry name" value="cNMP"/>
    <property type="match status" value="1"/>
</dbReference>
<keyword evidence="2" id="KW-0238">DNA-binding</keyword>
<dbReference type="CDD" id="cd00038">
    <property type="entry name" value="CAP_ED"/>
    <property type="match status" value="1"/>
</dbReference>
<name>A0ABP4WTD6_9MICO</name>
<evidence type="ECO:0000313" key="8">
    <source>
        <dbReference type="Proteomes" id="UP001501475"/>
    </source>
</evidence>
<keyword evidence="3" id="KW-0804">Transcription</keyword>
<dbReference type="PROSITE" id="PS51063">
    <property type="entry name" value="HTH_CRP_2"/>
    <property type="match status" value="1"/>
</dbReference>
<evidence type="ECO:0000259" key="5">
    <source>
        <dbReference type="PROSITE" id="PS50042"/>
    </source>
</evidence>
<dbReference type="InterPro" id="IPR036390">
    <property type="entry name" value="WH_DNA-bd_sf"/>
</dbReference>
<evidence type="ECO:0000313" key="7">
    <source>
        <dbReference type="EMBL" id="GAA1760500.1"/>
    </source>
</evidence>
<dbReference type="SMART" id="SM00419">
    <property type="entry name" value="HTH_CRP"/>
    <property type="match status" value="1"/>
</dbReference>
<dbReference type="InterPro" id="IPR000595">
    <property type="entry name" value="cNMP-bd_dom"/>
</dbReference>
<dbReference type="InterPro" id="IPR012318">
    <property type="entry name" value="HTH_CRP"/>
</dbReference>
<dbReference type="SUPFAM" id="SSF46785">
    <property type="entry name" value="Winged helix' DNA-binding domain"/>
    <property type="match status" value="1"/>
</dbReference>
<feature type="domain" description="Cyclic nucleotide-binding" evidence="5">
    <location>
        <begin position="61"/>
        <end position="181"/>
    </location>
</feature>
<dbReference type="PRINTS" id="PR00103">
    <property type="entry name" value="CAMPKINASE"/>
</dbReference>
<dbReference type="InterPro" id="IPR036388">
    <property type="entry name" value="WH-like_DNA-bd_sf"/>
</dbReference>
<dbReference type="SUPFAM" id="SSF51206">
    <property type="entry name" value="cAMP-binding domain-like"/>
    <property type="match status" value="1"/>
</dbReference>
<reference evidence="8" key="1">
    <citation type="journal article" date="2019" name="Int. J. Syst. Evol. Microbiol.">
        <title>The Global Catalogue of Microorganisms (GCM) 10K type strain sequencing project: providing services to taxonomists for standard genome sequencing and annotation.</title>
        <authorList>
            <consortium name="The Broad Institute Genomics Platform"/>
            <consortium name="The Broad Institute Genome Sequencing Center for Infectious Disease"/>
            <person name="Wu L."/>
            <person name="Ma J."/>
        </authorList>
    </citation>
    <scope>NUCLEOTIDE SEQUENCE [LARGE SCALE GENOMIC DNA]</scope>
    <source>
        <strain evidence="8">JCM 15591</strain>
    </source>
</reference>
<dbReference type="InterPro" id="IPR018490">
    <property type="entry name" value="cNMP-bd_dom_sf"/>
</dbReference>
<feature type="compositionally biased region" description="Low complexity" evidence="4">
    <location>
        <begin position="11"/>
        <end position="24"/>
    </location>
</feature>
<dbReference type="PANTHER" id="PTHR24567:SF74">
    <property type="entry name" value="HTH-TYPE TRANSCRIPTIONAL REGULATOR ARCR"/>
    <property type="match status" value="1"/>
</dbReference>
<dbReference type="InterPro" id="IPR050397">
    <property type="entry name" value="Env_Response_Regulators"/>
</dbReference>
<gene>
    <name evidence="7" type="ORF">GCM10009810_20000</name>
</gene>
<dbReference type="Proteomes" id="UP001501475">
    <property type="component" value="Unassembled WGS sequence"/>
</dbReference>
<sequence length="276" mass="29951">MAHTDSRRGCRPAARPRAANLAGATDKPTQTAGSTVARATVRYAHGRMRPVDLDVLRRSPLFAGLDEQATSDLLSSMTPLHMERSDILFHEGDPGDRLYVITEGKVKLGRTSSDGRENLLAILGPGEMFGELSLFDPGPRTATATAVAETQLVGLTTDALHTYLVARPQVSFTLLAALARRLRRTNESLADLVFTDVPGRVAKALLELSQRFGRPVEDGILVGHDLTQEELAQLVGASRETVNKALADFATRGWIKLEARAVLLMNLERLHKRAGA</sequence>
<dbReference type="PANTHER" id="PTHR24567">
    <property type="entry name" value="CRP FAMILY TRANSCRIPTIONAL REGULATORY PROTEIN"/>
    <property type="match status" value="1"/>
</dbReference>
<accession>A0ABP4WTD6</accession>
<evidence type="ECO:0000256" key="4">
    <source>
        <dbReference type="SAM" id="MobiDB-lite"/>
    </source>
</evidence>
<dbReference type="Gene3D" id="2.60.120.10">
    <property type="entry name" value="Jelly Rolls"/>
    <property type="match status" value="1"/>
</dbReference>
<dbReference type="InterPro" id="IPR018488">
    <property type="entry name" value="cNMP-bd_CS"/>
</dbReference>
<dbReference type="Pfam" id="PF00027">
    <property type="entry name" value="cNMP_binding"/>
    <property type="match status" value="1"/>
</dbReference>
<keyword evidence="1" id="KW-0805">Transcription regulation</keyword>
<comment type="caution">
    <text evidence="7">The sequence shown here is derived from an EMBL/GenBank/DDBJ whole genome shotgun (WGS) entry which is preliminary data.</text>
</comment>
<dbReference type="PROSITE" id="PS00889">
    <property type="entry name" value="CNMP_BINDING_2"/>
    <property type="match status" value="1"/>
</dbReference>
<dbReference type="EMBL" id="BAAAPN010000047">
    <property type="protein sequence ID" value="GAA1760500.1"/>
    <property type="molecule type" value="Genomic_DNA"/>
</dbReference>
<dbReference type="Gene3D" id="1.10.10.10">
    <property type="entry name" value="Winged helix-like DNA-binding domain superfamily/Winged helix DNA-binding domain"/>
    <property type="match status" value="1"/>
</dbReference>
<evidence type="ECO:0000256" key="1">
    <source>
        <dbReference type="ARBA" id="ARBA00023015"/>
    </source>
</evidence>
<protein>
    <submittedName>
        <fullName evidence="7">Crp/Fnr family transcriptional regulator</fullName>
    </submittedName>
</protein>
<feature type="domain" description="HTH crp-type" evidence="6">
    <location>
        <begin position="195"/>
        <end position="268"/>
    </location>
</feature>